<feature type="domain" description="Histidine kinase" evidence="6">
    <location>
        <begin position="143"/>
        <end position="360"/>
    </location>
</feature>
<dbReference type="InterPro" id="IPR013655">
    <property type="entry name" value="PAS_fold_3"/>
</dbReference>
<dbReference type="InterPro" id="IPR035965">
    <property type="entry name" value="PAS-like_dom_sf"/>
</dbReference>
<feature type="domain" description="PAS" evidence="7">
    <location>
        <begin position="5"/>
        <end position="78"/>
    </location>
</feature>
<organism evidence="8 9">
    <name type="scientific">Hufsiella arboris</name>
    <dbReference type="NCBI Taxonomy" id="2695275"/>
    <lineage>
        <taxon>Bacteria</taxon>
        <taxon>Pseudomonadati</taxon>
        <taxon>Bacteroidota</taxon>
        <taxon>Sphingobacteriia</taxon>
        <taxon>Sphingobacteriales</taxon>
        <taxon>Sphingobacteriaceae</taxon>
        <taxon>Hufsiella</taxon>
    </lineage>
</organism>
<dbReference type="Pfam" id="PF02518">
    <property type="entry name" value="HATPase_c"/>
    <property type="match status" value="1"/>
</dbReference>
<evidence type="ECO:0000256" key="1">
    <source>
        <dbReference type="ARBA" id="ARBA00000085"/>
    </source>
</evidence>
<dbReference type="CDD" id="cd00130">
    <property type="entry name" value="PAS"/>
    <property type="match status" value="1"/>
</dbReference>
<keyword evidence="5" id="KW-0418">Kinase</keyword>
<dbReference type="AlphaFoldDB" id="A0A7K1Y7M3"/>
<protein>
    <recommendedName>
        <fullName evidence="2">histidine kinase</fullName>
        <ecNumber evidence="2">2.7.13.3</ecNumber>
    </recommendedName>
</protein>
<dbReference type="SUPFAM" id="SSF47384">
    <property type="entry name" value="Homodimeric domain of signal transducing histidine kinase"/>
    <property type="match status" value="1"/>
</dbReference>
<dbReference type="InterPro" id="IPR003594">
    <property type="entry name" value="HATPase_dom"/>
</dbReference>
<accession>A0A7K1Y7M3</accession>
<name>A0A7K1Y7M3_9SPHI</name>
<keyword evidence="3" id="KW-0597">Phosphoprotein</keyword>
<dbReference type="InterPro" id="IPR036890">
    <property type="entry name" value="HATPase_C_sf"/>
</dbReference>
<dbReference type="PANTHER" id="PTHR43547:SF2">
    <property type="entry name" value="HYBRID SIGNAL TRANSDUCTION HISTIDINE KINASE C"/>
    <property type="match status" value="1"/>
</dbReference>
<dbReference type="InterPro" id="IPR005467">
    <property type="entry name" value="His_kinase_dom"/>
</dbReference>
<dbReference type="Pfam" id="PF08447">
    <property type="entry name" value="PAS_3"/>
    <property type="match status" value="1"/>
</dbReference>
<dbReference type="CDD" id="cd00075">
    <property type="entry name" value="HATPase"/>
    <property type="match status" value="1"/>
</dbReference>
<dbReference type="PANTHER" id="PTHR43547">
    <property type="entry name" value="TWO-COMPONENT HISTIDINE KINASE"/>
    <property type="match status" value="1"/>
</dbReference>
<dbReference type="EMBL" id="WVHT01000002">
    <property type="protein sequence ID" value="MXV50575.1"/>
    <property type="molecule type" value="Genomic_DNA"/>
</dbReference>
<evidence type="ECO:0000256" key="2">
    <source>
        <dbReference type="ARBA" id="ARBA00012438"/>
    </source>
</evidence>
<dbReference type="PROSITE" id="PS50109">
    <property type="entry name" value="HIS_KIN"/>
    <property type="match status" value="1"/>
</dbReference>
<evidence type="ECO:0000259" key="6">
    <source>
        <dbReference type="PROSITE" id="PS50109"/>
    </source>
</evidence>
<comment type="catalytic activity">
    <reaction evidence="1">
        <text>ATP + protein L-histidine = ADP + protein N-phospho-L-histidine.</text>
        <dbReference type="EC" id="2.7.13.3"/>
    </reaction>
</comment>
<dbReference type="PRINTS" id="PR00344">
    <property type="entry name" value="BCTRLSENSOR"/>
</dbReference>
<dbReference type="Gene3D" id="3.30.450.20">
    <property type="entry name" value="PAS domain"/>
    <property type="match status" value="1"/>
</dbReference>
<dbReference type="SUPFAM" id="SSF55785">
    <property type="entry name" value="PYP-like sensor domain (PAS domain)"/>
    <property type="match status" value="1"/>
</dbReference>
<dbReference type="InterPro" id="IPR000014">
    <property type="entry name" value="PAS"/>
</dbReference>
<dbReference type="Gene3D" id="3.30.565.10">
    <property type="entry name" value="Histidine kinase-like ATPase, C-terminal domain"/>
    <property type="match status" value="1"/>
</dbReference>
<dbReference type="InterPro" id="IPR036097">
    <property type="entry name" value="HisK_dim/P_sf"/>
</dbReference>
<dbReference type="PROSITE" id="PS50112">
    <property type="entry name" value="PAS"/>
    <property type="match status" value="1"/>
</dbReference>
<reference evidence="8 9" key="1">
    <citation type="submission" date="2019-11" db="EMBL/GenBank/DDBJ databases">
        <title>Pedobacter sp. HMF7647 Genome sequencing and assembly.</title>
        <authorList>
            <person name="Kang H."/>
            <person name="Kim H."/>
            <person name="Joh K."/>
        </authorList>
    </citation>
    <scope>NUCLEOTIDE SEQUENCE [LARGE SCALE GENOMIC DNA]</scope>
    <source>
        <strain evidence="8 9">HMF7647</strain>
    </source>
</reference>
<dbReference type="Proteomes" id="UP000466586">
    <property type="component" value="Unassembled WGS sequence"/>
</dbReference>
<dbReference type="Gene3D" id="1.10.287.130">
    <property type="match status" value="1"/>
</dbReference>
<proteinExistence type="predicted"/>
<dbReference type="NCBIfam" id="TIGR00229">
    <property type="entry name" value="sensory_box"/>
    <property type="match status" value="1"/>
</dbReference>
<keyword evidence="4" id="KW-0808">Transferase</keyword>
<evidence type="ECO:0000256" key="3">
    <source>
        <dbReference type="ARBA" id="ARBA00022553"/>
    </source>
</evidence>
<dbReference type="RefSeq" id="WP_160843738.1">
    <property type="nucleotide sequence ID" value="NZ_WVHT01000002.1"/>
</dbReference>
<evidence type="ECO:0000259" key="7">
    <source>
        <dbReference type="PROSITE" id="PS50112"/>
    </source>
</evidence>
<keyword evidence="9" id="KW-1185">Reference proteome</keyword>
<dbReference type="FunFam" id="3.30.565.10:FF:000006">
    <property type="entry name" value="Sensor histidine kinase WalK"/>
    <property type="match status" value="1"/>
</dbReference>
<dbReference type="GO" id="GO:0000155">
    <property type="term" value="F:phosphorelay sensor kinase activity"/>
    <property type="evidence" value="ECO:0007669"/>
    <property type="project" value="InterPro"/>
</dbReference>
<sequence length="360" mass="40730">MEQYTSNTFKQIGDLSYDVYFVFDISKNRFEYLNPSLVKLTGFNPETVIGSPGLLAGLIHAEDKSYVHEQYHAACKSHIESKFEFRIIVADGTLKYVRLTLFPLPENDKTCLIAGIAEDITVLKNNIFYAEKINARKNSTLEILAHDLKGPIGVVNMMASSIQREAEISGNKNILDAVKVIQDLCNRNIQLIRELISQEFLESREVELRKERVDLVWAINDVIDNYKKSADIISKQFKLNSSAKKIFVKIDTLKLIQVFNNLISNAMKFTAANGMIEVDVQDQRSSVQITISDNGIGIPEELHPYLFDKFTRARRPGLQGEESVGLGMSIIKTIVELHGGDIWFDSKENEGSTFYIKIPK</sequence>
<gene>
    <name evidence="8" type="ORF">GS399_06280</name>
</gene>
<evidence type="ECO:0000256" key="5">
    <source>
        <dbReference type="ARBA" id="ARBA00022777"/>
    </source>
</evidence>
<dbReference type="SUPFAM" id="SSF55874">
    <property type="entry name" value="ATPase domain of HSP90 chaperone/DNA topoisomerase II/histidine kinase"/>
    <property type="match status" value="1"/>
</dbReference>
<dbReference type="InterPro" id="IPR004358">
    <property type="entry name" value="Sig_transdc_His_kin-like_C"/>
</dbReference>
<evidence type="ECO:0000313" key="8">
    <source>
        <dbReference type="EMBL" id="MXV50575.1"/>
    </source>
</evidence>
<comment type="caution">
    <text evidence="8">The sequence shown here is derived from an EMBL/GenBank/DDBJ whole genome shotgun (WGS) entry which is preliminary data.</text>
</comment>
<dbReference type="EC" id="2.7.13.3" evidence="2"/>
<evidence type="ECO:0000256" key="4">
    <source>
        <dbReference type="ARBA" id="ARBA00022679"/>
    </source>
</evidence>
<evidence type="ECO:0000313" key="9">
    <source>
        <dbReference type="Proteomes" id="UP000466586"/>
    </source>
</evidence>
<dbReference type="SMART" id="SM00387">
    <property type="entry name" value="HATPase_c"/>
    <property type="match status" value="1"/>
</dbReference>